<dbReference type="SUPFAM" id="SSF50447">
    <property type="entry name" value="Translation proteins"/>
    <property type="match status" value="1"/>
</dbReference>
<dbReference type="FunFam" id="2.40.10.230:FF:000002">
    <property type="entry name" value="H/ACA ribonucleoprotein complex non-core subunit NAF1"/>
    <property type="match status" value="1"/>
</dbReference>
<feature type="region of interest" description="Disordered" evidence="9">
    <location>
        <begin position="95"/>
        <end position="146"/>
    </location>
</feature>
<evidence type="ECO:0000256" key="8">
    <source>
        <dbReference type="ARBA" id="ARBA00023242"/>
    </source>
</evidence>
<evidence type="ECO:0000256" key="3">
    <source>
        <dbReference type="ARBA" id="ARBA00021438"/>
    </source>
</evidence>
<comment type="similarity">
    <text evidence="2">Belongs to the NAF1 family.</text>
</comment>
<dbReference type="InterPro" id="IPR009000">
    <property type="entry name" value="Transl_B-barrel_sf"/>
</dbReference>
<evidence type="ECO:0000256" key="6">
    <source>
        <dbReference type="ARBA" id="ARBA00022553"/>
    </source>
</evidence>
<evidence type="ECO:0000256" key="7">
    <source>
        <dbReference type="ARBA" id="ARBA00022884"/>
    </source>
</evidence>
<keyword evidence="8" id="KW-0539">Nucleus</keyword>
<dbReference type="RefSeq" id="XP_028041751.1">
    <property type="nucleotide sequence ID" value="XM_028185950.1"/>
</dbReference>
<evidence type="ECO:0000313" key="10">
    <source>
        <dbReference type="Proteomes" id="UP000504629"/>
    </source>
</evidence>
<dbReference type="GO" id="GO:0000493">
    <property type="term" value="P:box H/ACA snoRNP assembly"/>
    <property type="evidence" value="ECO:0007669"/>
    <property type="project" value="InterPro"/>
</dbReference>
<protein>
    <recommendedName>
        <fullName evidence="3">H/ACA ribonucleoprotein complex non-core subunit NAF1</fullName>
    </recommendedName>
</protein>
<sequence>MENLNKSSNKNVSLSLIAEYGGSDSDSDDTETRSNNTGNDSDAPELSEMVLKNNIINACAHGPLSRTDPCDEQVTRHMIIDSSERGIMEYEVTEYRDADSDSNTSSSSDSSDSEVDSVKDADASSGDEFEVRNNKPEAPKVNGELGLDDLPPIEDLAISLPAQECTKIGKIASIVDRLVIVQAFPETPAVDIESVLFVENGAKALGKVFDVFGPITEPHYCVRFNSLDHVKERGVQTGMEVFIAPKSQHTNYVFISELMKVRGCDASWLNDIEPPPSHIDYSDDEEERRAARARKTKNKEDENTQNDGETSRNVRKPVERRNQRPSEWNSRFGSGPSRGRNPFALGSRRHGRPPPLSADGSAFIPPFNPNTPPPYNPAAPPPFSSLFQFGSSPRLHSPFRTNAPVFMSTPGPHWLTRPPPPPGT</sequence>
<dbReference type="KEGG" id="bman:114251610"/>
<evidence type="ECO:0000256" key="5">
    <source>
        <dbReference type="ARBA" id="ARBA00022552"/>
    </source>
</evidence>
<keyword evidence="10" id="KW-1185">Reference proteome</keyword>
<dbReference type="InterPro" id="IPR038664">
    <property type="entry name" value="Gar1/Naf1_Cbf5-bd_sf"/>
</dbReference>
<dbReference type="Gene3D" id="2.40.10.230">
    <property type="entry name" value="Probable tRNA pseudouridine synthase domain"/>
    <property type="match status" value="1"/>
</dbReference>
<dbReference type="InterPro" id="IPR040309">
    <property type="entry name" value="Naf1"/>
</dbReference>
<dbReference type="GO" id="GO:0003723">
    <property type="term" value="F:RNA binding"/>
    <property type="evidence" value="ECO:0007669"/>
    <property type="project" value="UniProtKB-KW"/>
</dbReference>
<feature type="compositionally biased region" description="Basic and acidic residues" evidence="9">
    <location>
        <begin position="129"/>
        <end position="138"/>
    </location>
</feature>
<evidence type="ECO:0000256" key="9">
    <source>
        <dbReference type="SAM" id="MobiDB-lite"/>
    </source>
</evidence>
<dbReference type="GO" id="GO:0005732">
    <property type="term" value="C:sno(s)RNA-containing ribonucleoprotein complex"/>
    <property type="evidence" value="ECO:0007669"/>
    <property type="project" value="InterPro"/>
</dbReference>
<feature type="compositionally biased region" description="Basic and acidic residues" evidence="9">
    <location>
        <begin position="309"/>
        <end position="324"/>
    </location>
</feature>
<dbReference type="AlphaFoldDB" id="A0A6J2KHC2"/>
<keyword evidence="7" id="KW-0694">RNA-binding</keyword>
<dbReference type="GO" id="GO:0043489">
    <property type="term" value="P:RNA stabilization"/>
    <property type="evidence" value="ECO:0007669"/>
    <property type="project" value="UniProtKB-ARBA"/>
</dbReference>
<evidence type="ECO:0000256" key="2">
    <source>
        <dbReference type="ARBA" id="ARBA00009801"/>
    </source>
</evidence>
<evidence type="ECO:0000256" key="4">
    <source>
        <dbReference type="ARBA" id="ARBA00022517"/>
    </source>
</evidence>
<organism evidence="10 11">
    <name type="scientific">Bombyx mandarina</name>
    <name type="common">Wild silk moth</name>
    <name type="synonym">Wild silkworm</name>
    <dbReference type="NCBI Taxonomy" id="7092"/>
    <lineage>
        <taxon>Eukaryota</taxon>
        <taxon>Metazoa</taxon>
        <taxon>Ecdysozoa</taxon>
        <taxon>Arthropoda</taxon>
        <taxon>Hexapoda</taxon>
        <taxon>Insecta</taxon>
        <taxon>Pterygota</taxon>
        <taxon>Neoptera</taxon>
        <taxon>Endopterygota</taxon>
        <taxon>Lepidoptera</taxon>
        <taxon>Glossata</taxon>
        <taxon>Ditrysia</taxon>
        <taxon>Bombycoidea</taxon>
        <taxon>Bombycidae</taxon>
        <taxon>Bombycinae</taxon>
        <taxon>Bombyx</taxon>
    </lineage>
</organism>
<feature type="region of interest" description="Disordered" evidence="9">
    <location>
        <begin position="400"/>
        <end position="424"/>
    </location>
</feature>
<feature type="region of interest" description="Disordered" evidence="9">
    <location>
        <begin position="15"/>
        <end position="45"/>
    </location>
</feature>
<evidence type="ECO:0000256" key="1">
    <source>
        <dbReference type="ARBA" id="ARBA00004123"/>
    </source>
</evidence>
<dbReference type="Pfam" id="PF04410">
    <property type="entry name" value="Gar1"/>
    <property type="match status" value="1"/>
</dbReference>
<dbReference type="GeneID" id="114251610"/>
<comment type="subcellular location">
    <subcellularLocation>
        <location evidence="1">Nucleus</location>
    </subcellularLocation>
</comment>
<keyword evidence="11" id="KW-0687">Ribonucleoprotein</keyword>
<feature type="compositionally biased region" description="Pro residues" evidence="9">
    <location>
        <begin position="366"/>
        <end position="382"/>
    </location>
</feature>
<dbReference type="GO" id="GO:0001522">
    <property type="term" value="P:pseudouridine synthesis"/>
    <property type="evidence" value="ECO:0007669"/>
    <property type="project" value="InterPro"/>
</dbReference>
<dbReference type="GO" id="GO:0006364">
    <property type="term" value="P:rRNA processing"/>
    <property type="evidence" value="ECO:0007669"/>
    <property type="project" value="UniProtKB-KW"/>
</dbReference>
<dbReference type="Proteomes" id="UP000504629">
    <property type="component" value="Unplaced"/>
</dbReference>
<dbReference type="InterPro" id="IPR007504">
    <property type="entry name" value="H/ACA_rnp_Gar1/Naf1"/>
</dbReference>
<reference evidence="11" key="1">
    <citation type="submission" date="2025-08" db="UniProtKB">
        <authorList>
            <consortium name="RefSeq"/>
        </authorList>
    </citation>
    <scope>IDENTIFICATION</scope>
    <source>
        <tissue evidence="11">Silk gland</tissue>
    </source>
</reference>
<dbReference type="PANTHER" id="PTHR31633">
    <property type="entry name" value="H/ACA RIBONUCLEOPROTEIN COMPLEX NON-CORE SUBUNIT NAF1"/>
    <property type="match status" value="1"/>
</dbReference>
<dbReference type="GO" id="GO:0005634">
    <property type="term" value="C:nucleus"/>
    <property type="evidence" value="ECO:0007669"/>
    <property type="project" value="UniProtKB-SubCell"/>
</dbReference>
<gene>
    <name evidence="11" type="primary">LOC114251610</name>
</gene>
<evidence type="ECO:0000313" key="11">
    <source>
        <dbReference type="RefSeq" id="XP_028041751.1"/>
    </source>
</evidence>
<keyword evidence="5" id="KW-0698">rRNA processing</keyword>
<dbReference type="PANTHER" id="PTHR31633:SF1">
    <property type="entry name" value="H_ACA RIBONUCLEOPROTEIN COMPLEX NON-CORE SUBUNIT NAF1"/>
    <property type="match status" value="1"/>
</dbReference>
<keyword evidence="6" id="KW-0597">Phosphoprotein</keyword>
<dbReference type="SMR" id="A0A6J2KHC2"/>
<feature type="compositionally biased region" description="Low complexity" evidence="9">
    <location>
        <begin position="101"/>
        <end position="110"/>
    </location>
</feature>
<proteinExistence type="inferred from homology"/>
<keyword evidence="4" id="KW-0690">Ribosome biogenesis</keyword>
<name>A0A6J2KHC2_BOMMA</name>
<feature type="region of interest" description="Disordered" evidence="9">
    <location>
        <begin position="272"/>
        <end position="382"/>
    </location>
</feature>
<accession>A0A6J2KHC2</accession>
<dbReference type="OrthoDB" id="21550at2759"/>